<evidence type="ECO:0000256" key="9">
    <source>
        <dbReference type="ARBA" id="ARBA00023002"/>
    </source>
</evidence>
<comment type="cofactor">
    <cofactor evidence="1 13">
        <name>heme</name>
        <dbReference type="ChEBI" id="CHEBI:30413"/>
    </cofactor>
</comment>
<evidence type="ECO:0000256" key="6">
    <source>
        <dbReference type="ARBA" id="ARBA00022723"/>
    </source>
</evidence>
<reference evidence="15" key="2">
    <citation type="submission" date="2025-08" db="UniProtKB">
        <authorList>
            <consortium name="Ensembl"/>
        </authorList>
    </citation>
    <scope>IDENTIFICATION</scope>
</reference>
<protein>
    <submittedName>
        <fullName evidence="15">Uncharacterized protein</fullName>
    </submittedName>
</protein>
<keyword evidence="12" id="KW-0472">Membrane</keyword>
<comment type="similarity">
    <text evidence="4 14">Belongs to the cytochrome P450 family.</text>
</comment>
<keyword evidence="16" id="KW-1185">Reference proteome</keyword>
<evidence type="ECO:0000256" key="1">
    <source>
        <dbReference type="ARBA" id="ARBA00001971"/>
    </source>
</evidence>
<dbReference type="InterPro" id="IPR050182">
    <property type="entry name" value="Cytochrome_P450_fam2"/>
</dbReference>
<organism evidence="15 16">
    <name type="scientific">Ciona savignyi</name>
    <name type="common">Pacific transparent sea squirt</name>
    <dbReference type="NCBI Taxonomy" id="51511"/>
    <lineage>
        <taxon>Eukaryota</taxon>
        <taxon>Metazoa</taxon>
        <taxon>Chordata</taxon>
        <taxon>Tunicata</taxon>
        <taxon>Ascidiacea</taxon>
        <taxon>Phlebobranchia</taxon>
        <taxon>Cionidae</taxon>
        <taxon>Ciona</taxon>
    </lineage>
</organism>
<keyword evidence="5 13" id="KW-0349">Heme</keyword>
<evidence type="ECO:0000256" key="3">
    <source>
        <dbReference type="ARBA" id="ARBA00004406"/>
    </source>
</evidence>
<keyword evidence="10 13" id="KW-0408">Iron</keyword>
<reference evidence="15" key="3">
    <citation type="submission" date="2025-09" db="UniProtKB">
        <authorList>
            <consortium name="Ensembl"/>
        </authorList>
    </citation>
    <scope>IDENTIFICATION</scope>
</reference>
<dbReference type="GO" id="GO:0006082">
    <property type="term" value="P:organic acid metabolic process"/>
    <property type="evidence" value="ECO:0007669"/>
    <property type="project" value="TreeGrafter"/>
</dbReference>
<dbReference type="PROSITE" id="PS00086">
    <property type="entry name" value="CYTOCHROME_P450"/>
    <property type="match status" value="1"/>
</dbReference>
<dbReference type="GeneTree" id="ENSGT00940000167749"/>
<dbReference type="GO" id="GO:0008395">
    <property type="term" value="F:steroid hydroxylase activity"/>
    <property type="evidence" value="ECO:0007669"/>
    <property type="project" value="TreeGrafter"/>
</dbReference>
<dbReference type="OMA" id="YFGNICQ"/>
<feature type="binding site" description="axial binding residue" evidence="13">
    <location>
        <position position="372"/>
    </location>
    <ligand>
        <name>heme</name>
        <dbReference type="ChEBI" id="CHEBI:30413"/>
    </ligand>
    <ligandPart>
        <name>Fe</name>
        <dbReference type="ChEBI" id="CHEBI:18248"/>
    </ligandPart>
</feature>
<dbReference type="InterPro" id="IPR001128">
    <property type="entry name" value="Cyt_P450"/>
</dbReference>
<dbReference type="FunFam" id="1.10.630.10:FF:000238">
    <property type="entry name" value="Cytochrome P450 2A6"/>
    <property type="match status" value="1"/>
</dbReference>
<evidence type="ECO:0000313" key="15">
    <source>
        <dbReference type="Ensembl" id="ENSCSAVP00000009259.1"/>
    </source>
</evidence>
<evidence type="ECO:0000256" key="7">
    <source>
        <dbReference type="ARBA" id="ARBA00022824"/>
    </source>
</evidence>
<evidence type="ECO:0000256" key="8">
    <source>
        <dbReference type="ARBA" id="ARBA00022848"/>
    </source>
</evidence>
<evidence type="ECO:0000256" key="11">
    <source>
        <dbReference type="ARBA" id="ARBA00023033"/>
    </source>
</evidence>
<dbReference type="GO" id="GO:0006805">
    <property type="term" value="P:xenobiotic metabolic process"/>
    <property type="evidence" value="ECO:0007669"/>
    <property type="project" value="TreeGrafter"/>
</dbReference>
<dbReference type="InParanoid" id="H2YV99"/>
<keyword evidence="11 14" id="KW-0503">Monooxygenase</keyword>
<comment type="subcellular location">
    <subcellularLocation>
        <location evidence="3">Endoplasmic reticulum membrane</location>
        <topology evidence="3">Peripheral membrane protein</topology>
    </subcellularLocation>
    <subcellularLocation>
        <location evidence="2">Microsome membrane</location>
        <topology evidence="2">Peripheral membrane protein</topology>
    </subcellularLocation>
</comment>
<evidence type="ECO:0000256" key="5">
    <source>
        <dbReference type="ARBA" id="ARBA00022617"/>
    </source>
</evidence>
<dbReference type="Ensembl" id="ENSCSAVT00000009376.1">
    <property type="protein sequence ID" value="ENSCSAVP00000009259.1"/>
    <property type="gene ID" value="ENSCSAVG00000005460.1"/>
</dbReference>
<name>H2YV99_CIOSA</name>
<dbReference type="GO" id="GO:0020037">
    <property type="term" value="F:heme binding"/>
    <property type="evidence" value="ECO:0007669"/>
    <property type="project" value="InterPro"/>
</dbReference>
<dbReference type="PANTHER" id="PTHR24300">
    <property type="entry name" value="CYTOCHROME P450 508A4-RELATED"/>
    <property type="match status" value="1"/>
</dbReference>
<keyword evidence="8" id="KW-0492">Microsome</keyword>
<dbReference type="PRINTS" id="PR00385">
    <property type="entry name" value="P450"/>
</dbReference>
<dbReference type="InterPro" id="IPR002401">
    <property type="entry name" value="Cyt_P450_E_grp-I"/>
</dbReference>
<evidence type="ECO:0000256" key="10">
    <source>
        <dbReference type="ARBA" id="ARBA00023004"/>
    </source>
</evidence>
<keyword evidence="9 14" id="KW-0560">Oxidoreductase</keyword>
<dbReference type="SUPFAM" id="SSF48264">
    <property type="entry name" value="Cytochrome P450"/>
    <property type="match status" value="1"/>
</dbReference>
<evidence type="ECO:0000256" key="13">
    <source>
        <dbReference type="PIRSR" id="PIRSR602401-1"/>
    </source>
</evidence>
<keyword evidence="7" id="KW-0256">Endoplasmic reticulum</keyword>
<dbReference type="InterPro" id="IPR036396">
    <property type="entry name" value="Cyt_P450_sf"/>
</dbReference>
<dbReference type="Gene3D" id="1.10.630.10">
    <property type="entry name" value="Cytochrome P450"/>
    <property type="match status" value="1"/>
</dbReference>
<accession>H2YV99</accession>
<dbReference type="AlphaFoldDB" id="H2YV99"/>
<dbReference type="HOGENOM" id="CLU_001570_22_0_1"/>
<evidence type="ECO:0000256" key="12">
    <source>
        <dbReference type="ARBA" id="ARBA00023136"/>
    </source>
</evidence>
<dbReference type="InterPro" id="IPR017972">
    <property type="entry name" value="Cyt_P450_CS"/>
</dbReference>
<dbReference type="GO" id="GO:0016712">
    <property type="term" value="F:oxidoreductase activity, acting on paired donors, with incorporation or reduction of molecular oxygen, reduced flavin or flavoprotein as one donor, and incorporation of one atom of oxygen"/>
    <property type="evidence" value="ECO:0007669"/>
    <property type="project" value="TreeGrafter"/>
</dbReference>
<dbReference type="GO" id="GO:0005506">
    <property type="term" value="F:iron ion binding"/>
    <property type="evidence" value="ECO:0007669"/>
    <property type="project" value="InterPro"/>
</dbReference>
<dbReference type="Proteomes" id="UP000007875">
    <property type="component" value="Unassembled WGS sequence"/>
</dbReference>
<dbReference type="Pfam" id="PF00067">
    <property type="entry name" value="p450"/>
    <property type="match status" value="1"/>
</dbReference>
<dbReference type="STRING" id="51511.ENSCSAVP00000009259"/>
<sequence>MGVKFGSTNVVVLSSQSVLNEVFVKRGAHFSSRFPSPYFNQVFCNRGIFNADYDHRLKVQRKFVHQGLHRNLINNKNPEDRISEEIHYFLEELRSKNGKPFDLNRLFLLSVTNVICSTVVGKRFDYDDAWFKRIMGCVMESLKLAGPQFLLPVTLFPWVVHIPPFRRINKQFVESVTEFSALVQEAIDDHKASYDENNIRDLIDAFICEMKKENHHSSFDDLQLCILVRELLLAGNETTGTQLSWLIVAAMNYPEWHDKIHKEIIDLIGENGSLKLDHRRQLPLTCAFIQETLRLRPIGSLNAPHSASETVTVNGYTIPAGTMVLHNVFAVHTDPKVWKDPERFDPNRHINDSGNFVISNNLSAFSCGPRQCIGKTLAENKLFLYFGNICQYFRVKSDSSKPPAMSAANSGFVFSPKRHNVIVQSY</sequence>
<dbReference type="GO" id="GO:0005789">
    <property type="term" value="C:endoplasmic reticulum membrane"/>
    <property type="evidence" value="ECO:0007669"/>
    <property type="project" value="UniProtKB-SubCell"/>
</dbReference>
<reference evidence="16" key="1">
    <citation type="submission" date="2003-08" db="EMBL/GenBank/DDBJ databases">
        <authorList>
            <person name="Birren B."/>
            <person name="Nusbaum C."/>
            <person name="Abebe A."/>
            <person name="Abouelleil A."/>
            <person name="Adekoya E."/>
            <person name="Ait-zahra M."/>
            <person name="Allen N."/>
            <person name="Allen T."/>
            <person name="An P."/>
            <person name="Anderson M."/>
            <person name="Anderson S."/>
            <person name="Arachchi H."/>
            <person name="Armbruster J."/>
            <person name="Bachantsang P."/>
            <person name="Baldwin J."/>
            <person name="Barry A."/>
            <person name="Bayul T."/>
            <person name="Blitshsteyn B."/>
            <person name="Bloom T."/>
            <person name="Blye J."/>
            <person name="Boguslavskiy L."/>
            <person name="Borowsky M."/>
            <person name="Boukhgalter B."/>
            <person name="Brunache A."/>
            <person name="Butler J."/>
            <person name="Calixte N."/>
            <person name="Calvo S."/>
            <person name="Camarata J."/>
            <person name="Campo K."/>
            <person name="Chang J."/>
            <person name="Cheshatsang Y."/>
            <person name="Citroen M."/>
            <person name="Collymore A."/>
            <person name="Considine T."/>
            <person name="Cook A."/>
            <person name="Cooke P."/>
            <person name="Corum B."/>
            <person name="Cuomo C."/>
            <person name="David R."/>
            <person name="Dawoe T."/>
            <person name="Degray S."/>
            <person name="Dodge S."/>
            <person name="Dooley K."/>
            <person name="Dorje P."/>
            <person name="Dorjee K."/>
            <person name="Dorris L."/>
            <person name="Duffey N."/>
            <person name="Dupes A."/>
            <person name="Elkins T."/>
            <person name="Engels R."/>
            <person name="Erickson J."/>
            <person name="Farina A."/>
            <person name="Faro S."/>
            <person name="Ferreira P."/>
            <person name="Fischer H."/>
            <person name="Fitzgerald M."/>
            <person name="Foley K."/>
            <person name="Gage D."/>
            <person name="Galagan J."/>
            <person name="Gearin G."/>
            <person name="Gnerre S."/>
            <person name="Gnirke A."/>
            <person name="Goyette A."/>
            <person name="Graham J."/>
            <person name="Grandbois E."/>
            <person name="Gyaltsen K."/>
            <person name="Hafez N."/>
            <person name="Hagopian D."/>
            <person name="Hagos B."/>
            <person name="Hall J."/>
            <person name="Hatcher B."/>
            <person name="Heller A."/>
            <person name="Higgins H."/>
            <person name="Honan T."/>
            <person name="Horn A."/>
            <person name="Houde N."/>
            <person name="Hughes L."/>
            <person name="Hulme W."/>
            <person name="Husby E."/>
            <person name="Iliev I."/>
            <person name="Jaffe D."/>
            <person name="Jones C."/>
            <person name="Kamal M."/>
            <person name="Kamat A."/>
            <person name="Kamvysselis M."/>
            <person name="Karlsson E."/>
            <person name="Kells C."/>
            <person name="Kieu A."/>
            <person name="Kisner P."/>
            <person name="Kodira C."/>
            <person name="Kulbokas E."/>
            <person name="Labutti K."/>
            <person name="Lama D."/>
            <person name="Landers T."/>
            <person name="Leger J."/>
            <person name="Levine S."/>
            <person name="Lewis D."/>
            <person name="Lewis T."/>
            <person name="Lindblad-toh K."/>
            <person name="Liu X."/>
            <person name="Lokyitsang T."/>
            <person name="Lokyitsang Y."/>
            <person name="Lucien O."/>
            <person name="Lui A."/>
            <person name="Ma L.J."/>
            <person name="Mabbitt R."/>
            <person name="Macdonald J."/>
            <person name="Maclean C."/>
            <person name="Major J."/>
            <person name="Manning J."/>
            <person name="Marabella R."/>
            <person name="Maru K."/>
            <person name="Matthews C."/>
            <person name="Mauceli E."/>
            <person name="Mccarthy M."/>
            <person name="Mcdonough S."/>
            <person name="Mcghee T."/>
            <person name="Meldrim J."/>
            <person name="Meneus L."/>
            <person name="Mesirov J."/>
            <person name="Mihalev A."/>
            <person name="Mihova T."/>
            <person name="Mikkelsen T."/>
            <person name="Mlenga V."/>
            <person name="Moru K."/>
            <person name="Mozes J."/>
            <person name="Mulrain L."/>
            <person name="Munson G."/>
            <person name="Naylor J."/>
            <person name="Newes C."/>
            <person name="Nguyen C."/>
            <person name="Nguyen N."/>
            <person name="Nguyen T."/>
            <person name="Nicol R."/>
            <person name="Nielsen C."/>
            <person name="Nizzari M."/>
            <person name="Norbu C."/>
            <person name="Norbu N."/>
            <person name="O'donnell P."/>
            <person name="Okoawo O."/>
            <person name="O'leary S."/>
            <person name="Omotosho B."/>
            <person name="O'neill K."/>
            <person name="Osman S."/>
            <person name="Parker S."/>
            <person name="Perrin D."/>
            <person name="Phunkhang P."/>
            <person name="Piqani B."/>
            <person name="Purcell S."/>
            <person name="Rachupka T."/>
            <person name="Ramasamy U."/>
            <person name="Rameau R."/>
            <person name="Ray V."/>
            <person name="Raymond C."/>
            <person name="Retta R."/>
            <person name="Richardson S."/>
            <person name="Rise C."/>
            <person name="Rodriguez J."/>
            <person name="Rogers J."/>
            <person name="Rogov P."/>
            <person name="Rutman M."/>
            <person name="Schupbach R."/>
            <person name="Seaman C."/>
            <person name="Settipalli S."/>
            <person name="Sharpe T."/>
            <person name="Sheridan J."/>
            <person name="Sherpa N."/>
            <person name="Shi J."/>
            <person name="Smirnov S."/>
            <person name="Smith C."/>
            <person name="Sougnez C."/>
            <person name="Spencer B."/>
            <person name="Stalker J."/>
            <person name="Stange-thomann N."/>
            <person name="Stavropoulos S."/>
            <person name="Stetson K."/>
            <person name="Stone C."/>
            <person name="Stone S."/>
            <person name="Stubbs M."/>
            <person name="Talamas J."/>
            <person name="Tchuinga P."/>
            <person name="Tenzing P."/>
            <person name="Tesfaye S."/>
            <person name="Theodore J."/>
            <person name="Thoulutsang Y."/>
            <person name="Topham K."/>
            <person name="Towey S."/>
            <person name="Tsamla T."/>
            <person name="Tsomo N."/>
            <person name="Vallee D."/>
            <person name="Vassiliev H."/>
            <person name="Venkataraman V."/>
            <person name="Vinson J."/>
            <person name="Vo A."/>
            <person name="Wade C."/>
            <person name="Wang S."/>
            <person name="Wangchuk T."/>
            <person name="Wangdi T."/>
            <person name="Whittaker C."/>
            <person name="Wilkinson J."/>
            <person name="Wu Y."/>
            <person name="Wyman D."/>
            <person name="Yadav S."/>
            <person name="Yang S."/>
            <person name="Yang X."/>
            <person name="Yeager S."/>
            <person name="Yee E."/>
            <person name="Young G."/>
            <person name="Zainoun J."/>
            <person name="Zembeck L."/>
            <person name="Zimmer A."/>
            <person name="Zody M."/>
            <person name="Lander E."/>
        </authorList>
    </citation>
    <scope>NUCLEOTIDE SEQUENCE [LARGE SCALE GENOMIC DNA]</scope>
</reference>
<dbReference type="PANTHER" id="PTHR24300:SF397">
    <property type="entry name" value="CYTOCHROME P450 2U1"/>
    <property type="match status" value="1"/>
</dbReference>
<keyword evidence="6 13" id="KW-0479">Metal-binding</keyword>
<evidence type="ECO:0000256" key="2">
    <source>
        <dbReference type="ARBA" id="ARBA00004174"/>
    </source>
</evidence>
<dbReference type="eggNOG" id="KOG0156">
    <property type="taxonomic scope" value="Eukaryota"/>
</dbReference>
<dbReference type="PRINTS" id="PR00463">
    <property type="entry name" value="EP450I"/>
</dbReference>
<evidence type="ECO:0000313" key="16">
    <source>
        <dbReference type="Proteomes" id="UP000007875"/>
    </source>
</evidence>
<proteinExistence type="inferred from homology"/>
<evidence type="ECO:0000256" key="4">
    <source>
        <dbReference type="ARBA" id="ARBA00010617"/>
    </source>
</evidence>
<evidence type="ECO:0000256" key="14">
    <source>
        <dbReference type="RuleBase" id="RU000461"/>
    </source>
</evidence>